<accession>A0AAN6RKJ4</accession>
<organism evidence="4 5">
    <name type="scientific">Pseudopithomyces chartarum</name>
    <dbReference type="NCBI Taxonomy" id="1892770"/>
    <lineage>
        <taxon>Eukaryota</taxon>
        <taxon>Fungi</taxon>
        <taxon>Dikarya</taxon>
        <taxon>Ascomycota</taxon>
        <taxon>Pezizomycotina</taxon>
        <taxon>Dothideomycetes</taxon>
        <taxon>Pleosporomycetidae</taxon>
        <taxon>Pleosporales</taxon>
        <taxon>Massarineae</taxon>
        <taxon>Didymosphaeriaceae</taxon>
        <taxon>Pseudopithomyces</taxon>
    </lineage>
</organism>
<evidence type="ECO:0000256" key="1">
    <source>
        <dbReference type="ARBA" id="ARBA00023242"/>
    </source>
</evidence>
<gene>
    <name evidence="4" type="ORF">GRF29_19g2179074</name>
</gene>
<proteinExistence type="predicted"/>
<protein>
    <recommendedName>
        <fullName evidence="3">Zn(2)-C6 fungal-type domain-containing protein</fullName>
    </recommendedName>
</protein>
<feature type="compositionally biased region" description="Low complexity" evidence="2">
    <location>
        <begin position="226"/>
        <end position="239"/>
    </location>
</feature>
<dbReference type="AlphaFoldDB" id="A0AAN6RKJ4"/>
<dbReference type="GO" id="GO:0008270">
    <property type="term" value="F:zinc ion binding"/>
    <property type="evidence" value="ECO:0007669"/>
    <property type="project" value="InterPro"/>
</dbReference>
<dbReference type="PROSITE" id="PS00463">
    <property type="entry name" value="ZN2_CY6_FUNGAL_1"/>
    <property type="match status" value="1"/>
</dbReference>
<feature type="compositionally biased region" description="Polar residues" evidence="2">
    <location>
        <begin position="133"/>
        <end position="154"/>
    </location>
</feature>
<evidence type="ECO:0000313" key="4">
    <source>
        <dbReference type="EMBL" id="KAK3215077.1"/>
    </source>
</evidence>
<dbReference type="GO" id="GO:0000981">
    <property type="term" value="F:DNA-binding transcription factor activity, RNA polymerase II-specific"/>
    <property type="evidence" value="ECO:0007669"/>
    <property type="project" value="InterPro"/>
</dbReference>
<dbReference type="Proteomes" id="UP001280581">
    <property type="component" value="Unassembled WGS sequence"/>
</dbReference>
<feature type="compositionally biased region" description="Polar residues" evidence="2">
    <location>
        <begin position="330"/>
        <end position="381"/>
    </location>
</feature>
<comment type="caution">
    <text evidence="4">The sequence shown here is derived from an EMBL/GenBank/DDBJ whole genome shotgun (WGS) entry which is preliminary data.</text>
</comment>
<reference evidence="4 5" key="1">
    <citation type="submission" date="2021-02" db="EMBL/GenBank/DDBJ databases">
        <title>Genome assembly of Pseudopithomyces chartarum.</title>
        <authorList>
            <person name="Jauregui R."/>
            <person name="Singh J."/>
            <person name="Voisey C."/>
        </authorList>
    </citation>
    <scope>NUCLEOTIDE SEQUENCE [LARGE SCALE GENOMIC DNA]</scope>
    <source>
        <strain evidence="4 5">AGR01</strain>
    </source>
</reference>
<dbReference type="PROSITE" id="PS50048">
    <property type="entry name" value="ZN2_CY6_FUNGAL_2"/>
    <property type="match status" value="1"/>
</dbReference>
<feature type="compositionally biased region" description="Low complexity" evidence="2">
    <location>
        <begin position="313"/>
        <end position="323"/>
    </location>
</feature>
<dbReference type="InterPro" id="IPR036864">
    <property type="entry name" value="Zn2-C6_fun-type_DNA-bd_sf"/>
</dbReference>
<feature type="region of interest" description="Disordered" evidence="2">
    <location>
        <begin position="258"/>
        <end position="381"/>
    </location>
</feature>
<keyword evidence="1" id="KW-0539">Nucleus</keyword>
<feature type="region of interest" description="Disordered" evidence="2">
    <location>
        <begin position="83"/>
        <end position="163"/>
    </location>
</feature>
<dbReference type="EMBL" id="WVTA01000003">
    <property type="protein sequence ID" value="KAK3215077.1"/>
    <property type="molecule type" value="Genomic_DNA"/>
</dbReference>
<evidence type="ECO:0000256" key="2">
    <source>
        <dbReference type="SAM" id="MobiDB-lite"/>
    </source>
</evidence>
<feature type="domain" description="Zn(2)-C6 fungal-type" evidence="3">
    <location>
        <begin position="172"/>
        <end position="206"/>
    </location>
</feature>
<sequence>MRGLLRLSFHADDIARTLRCCPDLCAFSSPSLPPLPQLNLAPLMAVGVDRRAKKVAAHLDRALLLQPLTTAMSYHPMVQSPASAFPVPETTTCTTAEDPSEYYSQHPDHHQETSPHQQLLKKRRASKDKTSVIRRSSSTPHMRNMALGTTSELSPTGDKRRNKLGYHRTSVACGHCRRRKIRCLVDNNEPTGRCANCIRLKKECNFYPVDQAPEPARPQPAGFKEANSAAPPSSNTSSPRHPIPMVAKVDEFRPPFAGSISTASLPRYEVPSESDSEPHHATSSNGLPVQQPAYGFPHPIDTQWPPSTGFLPSSAVSESPSSSTGYWRASPTTANSAFGSESNVSGARTPATISTSSTMSYGSHQDNQNWASHNFQPPSRSMSYGNIEGLPQHFQNPHMGMHQPQEFRRTASYQYPTTIDTSSAAMHATTLGPHTSAPLSAPIVSGNPYNYPPPWNPYNGGQNPPHESLPGRTMAGQWYPEQGQLGQVQEEGGPPMTYSHPGMQHF</sequence>
<dbReference type="CDD" id="cd00067">
    <property type="entry name" value="GAL4"/>
    <property type="match status" value="1"/>
</dbReference>
<name>A0AAN6RKJ4_9PLEO</name>
<dbReference type="InterPro" id="IPR001138">
    <property type="entry name" value="Zn2Cys6_DnaBD"/>
</dbReference>
<dbReference type="Gene3D" id="4.10.240.10">
    <property type="entry name" value="Zn(2)-C6 fungal-type DNA-binding domain"/>
    <property type="match status" value="1"/>
</dbReference>
<evidence type="ECO:0000313" key="5">
    <source>
        <dbReference type="Proteomes" id="UP001280581"/>
    </source>
</evidence>
<dbReference type="SMART" id="SM00066">
    <property type="entry name" value="GAL4"/>
    <property type="match status" value="1"/>
</dbReference>
<evidence type="ECO:0000259" key="3">
    <source>
        <dbReference type="PROSITE" id="PS50048"/>
    </source>
</evidence>
<keyword evidence="5" id="KW-1185">Reference proteome</keyword>
<dbReference type="Pfam" id="PF00172">
    <property type="entry name" value="Zn_clus"/>
    <property type="match status" value="1"/>
</dbReference>
<dbReference type="SUPFAM" id="SSF57701">
    <property type="entry name" value="Zn2/Cys6 DNA-binding domain"/>
    <property type="match status" value="1"/>
</dbReference>
<feature type="region of interest" description="Disordered" evidence="2">
    <location>
        <begin position="211"/>
        <end position="243"/>
    </location>
</feature>